<name>A0A7S9LTN4_9RHOB</name>
<feature type="domain" description="OmpA-like" evidence="6">
    <location>
        <begin position="31"/>
        <end position="145"/>
    </location>
</feature>
<proteinExistence type="predicted"/>
<dbReference type="KEGG" id="poz:I0K15_04940"/>
<keyword evidence="5" id="KW-0732">Signal</keyword>
<dbReference type="SUPFAM" id="SSF103088">
    <property type="entry name" value="OmpA-like"/>
    <property type="match status" value="1"/>
</dbReference>
<dbReference type="RefSeq" id="WP_196104295.1">
    <property type="nucleotide sequence ID" value="NZ_CP064942.1"/>
</dbReference>
<dbReference type="Proteomes" id="UP000594800">
    <property type="component" value="Chromosome"/>
</dbReference>
<dbReference type="PROSITE" id="PS51257">
    <property type="entry name" value="PROKAR_LIPOPROTEIN"/>
    <property type="match status" value="1"/>
</dbReference>
<sequence length="145" mass="14750">MKAVSSVMIAGAALALAACAQQEEVLVVEEPAVETVATEYTVFFGFDRADLTDLGAQTVSEAAAAATSVGASSVSVVGHTDTVGSVQYNQGLSEARAATVVGAMVADGVNPAIITASGRSELELAVPTEDGVREPRNRRVEIGIN</sequence>
<dbReference type="InterPro" id="IPR036737">
    <property type="entry name" value="OmpA-like_sf"/>
</dbReference>
<evidence type="ECO:0000313" key="8">
    <source>
        <dbReference type="Proteomes" id="UP000594800"/>
    </source>
</evidence>
<dbReference type="InterPro" id="IPR006665">
    <property type="entry name" value="OmpA-like"/>
</dbReference>
<dbReference type="PANTHER" id="PTHR30329:SF21">
    <property type="entry name" value="LIPOPROTEIN YIAD-RELATED"/>
    <property type="match status" value="1"/>
</dbReference>
<evidence type="ECO:0000256" key="5">
    <source>
        <dbReference type="SAM" id="SignalP"/>
    </source>
</evidence>
<protein>
    <submittedName>
        <fullName evidence="7">OmpA family protein</fullName>
    </submittedName>
</protein>
<organism evidence="7 8">
    <name type="scientific">Pontivivens ytuae</name>
    <dbReference type="NCBI Taxonomy" id="2789856"/>
    <lineage>
        <taxon>Bacteria</taxon>
        <taxon>Pseudomonadati</taxon>
        <taxon>Pseudomonadota</taxon>
        <taxon>Alphaproteobacteria</taxon>
        <taxon>Rhodobacterales</taxon>
        <taxon>Paracoccaceae</taxon>
        <taxon>Pontivivens</taxon>
    </lineage>
</organism>
<dbReference type="EMBL" id="CP064942">
    <property type="protein sequence ID" value="QPH55096.1"/>
    <property type="molecule type" value="Genomic_DNA"/>
</dbReference>
<dbReference type="Gene3D" id="3.30.1330.60">
    <property type="entry name" value="OmpA-like domain"/>
    <property type="match status" value="1"/>
</dbReference>
<keyword evidence="2 4" id="KW-0472">Membrane</keyword>
<dbReference type="PROSITE" id="PS51123">
    <property type="entry name" value="OMPA_2"/>
    <property type="match status" value="1"/>
</dbReference>
<evidence type="ECO:0000256" key="1">
    <source>
        <dbReference type="ARBA" id="ARBA00004442"/>
    </source>
</evidence>
<evidence type="ECO:0000313" key="7">
    <source>
        <dbReference type="EMBL" id="QPH55096.1"/>
    </source>
</evidence>
<evidence type="ECO:0000256" key="3">
    <source>
        <dbReference type="ARBA" id="ARBA00023237"/>
    </source>
</evidence>
<feature type="chain" id="PRO_5032505124" evidence="5">
    <location>
        <begin position="21"/>
        <end position="145"/>
    </location>
</feature>
<comment type="subcellular location">
    <subcellularLocation>
        <location evidence="1">Cell outer membrane</location>
    </subcellularLocation>
</comment>
<keyword evidence="8" id="KW-1185">Reference proteome</keyword>
<feature type="signal peptide" evidence="5">
    <location>
        <begin position="1"/>
        <end position="20"/>
    </location>
</feature>
<gene>
    <name evidence="7" type="ORF">I0K15_04940</name>
</gene>
<dbReference type="AlphaFoldDB" id="A0A7S9LTN4"/>
<dbReference type="GO" id="GO:0009279">
    <property type="term" value="C:cell outer membrane"/>
    <property type="evidence" value="ECO:0007669"/>
    <property type="project" value="UniProtKB-SubCell"/>
</dbReference>
<evidence type="ECO:0000256" key="4">
    <source>
        <dbReference type="PROSITE-ProRule" id="PRU00473"/>
    </source>
</evidence>
<keyword evidence="3" id="KW-0998">Cell outer membrane</keyword>
<accession>A0A7S9LTN4</accession>
<dbReference type="PRINTS" id="PR01021">
    <property type="entry name" value="OMPADOMAIN"/>
</dbReference>
<dbReference type="Pfam" id="PF00691">
    <property type="entry name" value="OmpA"/>
    <property type="match status" value="1"/>
</dbReference>
<dbReference type="InterPro" id="IPR050330">
    <property type="entry name" value="Bact_OuterMem_StrucFunc"/>
</dbReference>
<evidence type="ECO:0000259" key="6">
    <source>
        <dbReference type="PROSITE" id="PS51123"/>
    </source>
</evidence>
<dbReference type="PANTHER" id="PTHR30329">
    <property type="entry name" value="STATOR ELEMENT OF FLAGELLAR MOTOR COMPLEX"/>
    <property type="match status" value="1"/>
</dbReference>
<dbReference type="InterPro" id="IPR006664">
    <property type="entry name" value="OMP_bac"/>
</dbReference>
<dbReference type="CDD" id="cd07185">
    <property type="entry name" value="OmpA_C-like"/>
    <property type="match status" value="1"/>
</dbReference>
<evidence type="ECO:0000256" key="2">
    <source>
        <dbReference type="ARBA" id="ARBA00023136"/>
    </source>
</evidence>
<reference evidence="7 8" key="1">
    <citation type="submission" date="2020-11" db="EMBL/GenBank/DDBJ databases">
        <title>Description of Pontivivens ytuae sp. nov. isolated from deep sea sediment of Mariana Trench.</title>
        <authorList>
            <person name="Wang Z."/>
            <person name="Sun Q.-L."/>
            <person name="Xu X.-D."/>
            <person name="Tang Y.-Z."/>
            <person name="Zhang J."/>
        </authorList>
    </citation>
    <scope>NUCLEOTIDE SEQUENCE [LARGE SCALE GENOMIC DNA]</scope>
    <source>
        <strain evidence="7 8">MT2928</strain>
    </source>
</reference>